<dbReference type="PANTHER" id="PTHR43024:SF1">
    <property type="entry name" value="UDP-N-ACETYLMURAMOYL-TRIPEPTIDE--D-ALANYL-D-ALANINE LIGASE"/>
    <property type="match status" value="1"/>
</dbReference>
<keyword evidence="3 10" id="KW-0132">Cell division</keyword>
<evidence type="ECO:0000256" key="2">
    <source>
        <dbReference type="ARBA" id="ARBA00022598"/>
    </source>
</evidence>
<evidence type="ECO:0000256" key="3">
    <source>
        <dbReference type="ARBA" id="ARBA00022618"/>
    </source>
</evidence>
<keyword evidence="6 10" id="KW-0133">Cell shape</keyword>
<protein>
    <recommendedName>
        <fullName evidence="10 11">UDP-N-acetylmuramoyl-tripeptide--D-alanyl-D-alanine ligase</fullName>
        <ecNumber evidence="10 11">6.3.2.10</ecNumber>
    </recommendedName>
    <alternativeName>
        <fullName evidence="10">D-alanyl-D-alanine-adding enzyme</fullName>
    </alternativeName>
</protein>
<dbReference type="InterPro" id="IPR013221">
    <property type="entry name" value="Mur_ligase_cen"/>
</dbReference>
<comment type="caution">
    <text evidence="15">The sequence shown here is derived from an EMBL/GenBank/DDBJ whole genome shotgun (WGS) entry which is preliminary data.</text>
</comment>
<dbReference type="InterPro" id="IPR000713">
    <property type="entry name" value="Mur_ligase_N"/>
</dbReference>
<dbReference type="Gene3D" id="3.90.190.20">
    <property type="entry name" value="Mur ligase, C-terminal domain"/>
    <property type="match status" value="1"/>
</dbReference>
<dbReference type="InterPro" id="IPR051046">
    <property type="entry name" value="MurCDEF_CellWall_CoF430Synth"/>
</dbReference>
<dbReference type="Pfam" id="PF01225">
    <property type="entry name" value="Mur_ligase"/>
    <property type="match status" value="1"/>
</dbReference>
<organism evidence="15 16">
    <name type="scientific">Candidatus Macondimonas diazotrophica</name>
    <dbReference type="NCBI Taxonomy" id="2305248"/>
    <lineage>
        <taxon>Bacteria</taxon>
        <taxon>Pseudomonadati</taxon>
        <taxon>Pseudomonadota</taxon>
        <taxon>Gammaproteobacteria</taxon>
        <taxon>Chromatiales</taxon>
        <taxon>Ectothiorhodospiraceae</taxon>
        <taxon>Candidatus Macondimonas</taxon>
    </lineage>
</organism>
<evidence type="ECO:0000313" key="16">
    <source>
        <dbReference type="Proteomes" id="UP000297890"/>
    </source>
</evidence>
<comment type="function">
    <text evidence="10 11">Involved in cell wall formation. Catalyzes the final step in the synthesis of UDP-N-acetylmuramoyl-pentapeptide, the precursor of murein.</text>
</comment>
<dbReference type="HAMAP" id="MF_02019">
    <property type="entry name" value="MurF"/>
    <property type="match status" value="1"/>
</dbReference>
<evidence type="ECO:0000256" key="10">
    <source>
        <dbReference type="HAMAP-Rule" id="MF_02019"/>
    </source>
</evidence>
<dbReference type="Proteomes" id="UP000297890">
    <property type="component" value="Unassembled WGS sequence"/>
</dbReference>
<evidence type="ECO:0000256" key="7">
    <source>
        <dbReference type="ARBA" id="ARBA00022984"/>
    </source>
</evidence>
<gene>
    <name evidence="10 15" type="primary">murF</name>
    <name evidence="15" type="ORF">E4680_05070</name>
</gene>
<comment type="subcellular location">
    <subcellularLocation>
        <location evidence="10 11">Cytoplasm</location>
    </subcellularLocation>
</comment>
<dbReference type="EC" id="6.3.2.10" evidence="10 11"/>
<evidence type="ECO:0000256" key="4">
    <source>
        <dbReference type="ARBA" id="ARBA00022741"/>
    </source>
</evidence>
<dbReference type="UniPathway" id="UPA00219"/>
<evidence type="ECO:0000256" key="9">
    <source>
        <dbReference type="ARBA" id="ARBA00023316"/>
    </source>
</evidence>
<comment type="similarity">
    <text evidence="10">Belongs to the MurCDEF family. MurF subfamily.</text>
</comment>
<dbReference type="GO" id="GO:0051301">
    <property type="term" value="P:cell division"/>
    <property type="evidence" value="ECO:0007669"/>
    <property type="project" value="UniProtKB-KW"/>
</dbReference>
<feature type="domain" description="Mur ligase N-terminal catalytic" evidence="12">
    <location>
        <begin position="20"/>
        <end position="64"/>
    </location>
</feature>
<keyword evidence="8 10" id="KW-0131">Cell cycle</keyword>
<dbReference type="InterPro" id="IPR004101">
    <property type="entry name" value="Mur_ligase_C"/>
</dbReference>
<keyword evidence="1 10" id="KW-0963">Cytoplasm</keyword>
<dbReference type="GO" id="GO:0005737">
    <property type="term" value="C:cytoplasm"/>
    <property type="evidence" value="ECO:0007669"/>
    <property type="project" value="UniProtKB-SubCell"/>
</dbReference>
<keyword evidence="5 10" id="KW-0067">ATP-binding</keyword>
<dbReference type="SUPFAM" id="SSF63418">
    <property type="entry name" value="MurE/MurF N-terminal domain"/>
    <property type="match status" value="1"/>
</dbReference>
<evidence type="ECO:0000259" key="12">
    <source>
        <dbReference type="Pfam" id="PF01225"/>
    </source>
</evidence>
<feature type="binding site" evidence="10">
    <location>
        <begin position="103"/>
        <end position="109"/>
    </location>
    <ligand>
        <name>ATP</name>
        <dbReference type="ChEBI" id="CHEBI:30616"/>
    </ligand>
</feature>
<evidence type="ECO:0000313" key="15">
    <source>
        <dbReference type="EMBL" id="TFZ83156.1"/>
    </source>
</evidence>
<keyword evidence="4 10" id="KW-0547">Nucleotide-binding</keyword>
<evidence type="ECO:0000256" key="8">
    <source>
        <dbReference type="ARBA" id="ARBA00023306"/>
    </source>
</evidence>
<dbReference type="GO" id="GO:0009252">
    <property type="term" value="P:peptidoglycan biosynthetic process"/>
    <property type="evidence" value="ECO:0007669"/>
    <property type="project" value="UniProtKB-UniRule"/>
</dbReference>
<evidence type="ECO:0000259" key="13">
    <source>
        <dbReference type="Pfam" id="PF02875"/>
    </source>
</evidence>
<dbReference type="AlphaFoldDB" id="A0A4Z0FBR2"/>
<reference evidence="15 16" key="1">
    <citation type="journal article" date="2019" name="ISME J.">
        <title>Candidatus Macondimonas diazotrophica, a novel gammaproteobacterial genus dominating crude-oil-contaminated coastal sediments.</title>
        <authorList>
            <person name="Karthikeyan S."/>
            <person name="Konstantinidis K."/>
        </authorList>
    </citation>
    <scope>NUCLEOTIDE SEQUENCE [LARGE SCALE GENOMIC DNA]</scope>
    <source>
        <strain evidence="15 16">KTK01</strain>
    </source>
</reference>
<comment type="catalytic activity">
    <reaction evidence="10 11">
        <text>D-alanyl-D-alanine + UDP-N-acetyl-alpha-D-muramoyl-L-alanyl-gamma-D-glutamyl-meso-2,6-diaminopimelate + ATP = UDP-N-acetyl-alpha-D-muramoyl-L-alanyl-gamma-D-glutamyl-meso-2,6-diaminopimeloyl-D-alanyl-D-alanine + ADP + phosphate + H(+)</text>
        <dbReference type="Rhea" id="RHEA:28374"/>
        <dbReference type="ChEBI" id="CHEBI:15378"/>
        <dbReference type="ChEBI" id="CHEBI:30616"/>
        <dbReference type="ChEBI" id="CHEBI:43474"/>
        <dbReference type="ChEBI" id="CHEBI:57822"/>
        <dbReference type="ChEBI" id="CHEBI:61386"/>
        <dbReference type="ChEBI" id="CHEBI:83905"/>
        <dbReference type="ChEBI" id="CHEBI:456216"/>
        <dbReference type="EC" id="6.3.2.10"/>
    </reaction>
</comment>
<feature type="domain" description="Mur ligase central" evidence="14">
    <location>
        <begin position="102"/>
        <end position="293"/>
    </location>
</feature>
<sequence>MGAIAERLGAEQHGTGGSFAGVAIDTRRLVPGALFVALPGSRVDGHAFLADARAAGAAGAVVMRLDPTVDLPQLVVPDGHSALVTLALDWRAAFKGPVVALTGSNGKTTVKEMVASILGVQGEVWATPGNYNNALGVPLSLLGLDPQRHVAAVFELGANHAGEIAQLTEWVRPDVGLITQAGRAHLEGFGSLEGVARAKGELIAGLSAQGVAVINGDDRFAAYWAGLAKGRVVYFGLAPEAAVRTDPAACRVVIDAASLSQAFTLVTPTGEAPVRLGFPGRHNVRNALAAAAVGEALGLPIETIATGLRAARPAPGRLNWLIGSDGVRVIDDTYNANPTSMAAAIDVLAEMTGERWLVMGDMGELGAEAAALHGEMGARARAQGIDRLYALGSLSAAAVDAFGGGGRHFADQDELIACLSQELKRSAATLTLLVKGSRYMAMERVVAALRQED</sequence>
<proteinExistence type="inferred from homology"/>
<dbReference type="Gene3D" id="3.40.1390.10">
    <property type="entry name" value="MurE/MurF, N-terminal domain"/>
    <property type="match status" value="1"/>
</dbReference>
<dbReference type="NCBIfam" id="TIGR01143">
    <property type="entry name" value="murF"/>
    <property type="match status" value="1"/>
</dbReference>
<evidence type="ECO:0000256" key="1">
    <source>
        <dbReference type="ARBA" id="ARBA00022490"/>
    </source>
</evidence>
<name>A0A4Z0FBR2_9GAMM</name>
<comment type="pathway">
    <text evidence="10 11">Cell wall biogenesis; peptidoglycan biosynthesis.</text>
</comment>
<keyword evidence="16" id="KW-1185">Reference proteome</keyword>
<dbReference type="Pfam" id="PF08245">
    <property type="entry name" value="Mur_ligase_M"/>
    <property type="match status" value="1"/>
</dbReference>
<dbReference type="GO" id="GO:0005524">
    <property type="term" value="F:ATP binding"/>
    <property type="evidence" value="ECO:0007669"/>
    <property type="project" value="UniProtKB-UniRule"/>
</dbReference>
<dbReference type="InterPro" id="IPR005863">
    <property type="entry name" value="UDP-N-AcMur_synth"/>
</dbReference>
<dbReference type="SUPFAM" id="SSF53623">
    <property type="entry name" value="MurD-like peptide ligases, catalytic domain"/>
    <property type="match status" value="1"/>
</dbReference>
<dbReference type="GO" id="GO:0008360">
    <property type="term" value="P:regulation of cell shape"/>
    <property type="evidence" value="ECO:0007669"/>
    <property type="project" value="UniProtKB-KW"/>
</dbReference>
<dbReference type="EMBL" id="SRIO01000005">
    <property type="protein sequence ID" value="TFZ83156.1"/>
    <property type="molecule type" value="Genomic_DNA"/>
</dbReference>
<dbReference type="GO" id="GO:0008766">
    <property type="term" value="F:UDP-N-acetylmuramoylalanyl-D-glutamyl-2,6-diaminopimelate-D-alanyl-D-alanine ligase activity"/>
    <property type="evidence" value="ECO:0007669"/>
    <property type="project" value="RHEA"/>
</dbReference>
<dbReference type="SUPFAM" id="SSF53244">
    <property type="entry name" value="MurD-like peptide ligases, peptide-binding domain"/>
    <property type="match status" value="1"/>
</dbReference>
<dbReference type="Pfam" id="PF02875">
    <property type="entry name" value="Mur_ligase_C"/>
    <property type="match status" value="1"/>
</dbReference>
<dbReference type="InterPro" id="IPR036565">
    <property type="entry name" value="Mur-like_cat_sf"/>
</dbReference>
<dbReference type="Gene3D" id="3.40.1190.10">
    <property type="entry name" value="Mur-like, catalytic domain"/>
    <property type="match status" value="1"/>
</dbReference>
<evidence type="ECO:0000256" key="5">
    <source>
        <dbReference type="ARBA" id="ARBA00022840"/>
    </source>
</evidence>
<evidence type="ECO:0000256" key="11">
    <source>
        <dbReference type="RuleBase" id="RU004136"/>
    </source>
</evidence>
<evidence type="ECO:0000259" key="14">
    <source>
        <dbReference type="Pfam" id="PF08245"/>
    </source>
</evidence>
<dbReference type="InterPro" id="IPR036615">
    <property type="entry name" value="Mur_ligase_C_dom_sf"/>
</dbReference>
<accession>A0A4Z0FBR2</accession>
<dbReference type="InterPro" id="IPR035911">
    <property type="entry name" value="MurE/MurF_N"/>
</dbReference>
<keyword evidence="9 10" id="KW-0961">Cell wall biogenesis/degradation</keyword>
<keyword evidence="2 10" id="KW-0436">Ligase</keyword>
<feature type="domain" description="Mur ligase C-terminal" evidence="13">
    <location>
        <begin position="316"/>
        <end position="437"/>
    </location>
</feature>
<dbReference type="PANTHER" id="PTHR43024">
    <property type="entry name" value="UDP-N-ACETYLMURAMOYL-TRIPEPTIDE--D-ALANYL-D-ALANINE LIGASE"/>
    <property type="match status" value="1"/>
</dbReference>
<keyword evidence="7 10" id="KW-0573">Peptidoglycan synthesis</keyword>
<dbReference type="GO" id="GO:0071555">
    <property type="term" value="P:cell wall organization"/>
    <property type="evidence" value="ECO:0007669"/>
    <property type="project" value="UniProtKB-KW"/>
</dbReference>
<dbReference type="OrthoDB" id="9801978at2"/>
<dbReference type="GO" id="GO:0047480">
    <property type="term" value="F:UDP-N-acetylmuramoyl-tripeptide-D-alanyl-D-alanine ligase activity"/>
    <property type="evidence" value="ECO:0007669"/>
    <property type="project" value="UniProtKB-UniRule"/>
</dbReference>
<evidence type="ECO:0000256" key="6">
    <source>
        <dbReference type="ARBA" id="ARBA00022960"/>
    </source>
</evidence>